<keyword evidence="2" id="KW-1185">Reference proteome</keyword>
<dbReference type="EMBL" id="FOGI01000005">
    <property type="protein sequence ID" value="SER76213.1"/>
    <property type="molecule type" value="Genomic_DNA"/>
</dbReference>
<dbReference type="AlphaFoldDB" id="A0A1H9RVN4"/>
<evidence type="ECO:0000313" key="1">
    <source>
        <dbReference type="EMBL" id="SER76213.1"/>
    </source>
</evidence>
<reference evidence="2" key="1">
    <citation type="submission" date="2016-10" db="EMBL/GenBank/DDBJ databases">
        <authorList>
            <person name="Varghese N."/>
            <person name="Submissions S."/>
        </authorList>
    </citation>
    <scope>NUCLEOTIDE SEQUENCE [LARGE SCALE GENOMIC DNA]</scope>
    <source>
        <strain evidence="2">DSM 44260</strain>
    </source>
</reference>
<organism evidence="1 2">
    <name type="scientific">Actinokineospora terrae</name>
    <dbReference type="NCBI Taxonomy" id="155974"/>
    <lineage>
        <taxon>Bacteria</taxon>
        <taxon>Bacillati</taxon>
        <taxon>Actinomycetota</taxon>
        <taxon>Actinomycetes</taxon>
        <taxon>Pseudonocardiales</taxon>
        <taxon>Pseudonocardiaceae</taxon>
        <taxon>Actinokineospora</taxon>
    </lineage>
</organism>
<sequence length="74" mass="8492">MPRRQFERDGQSFKGPAMSATFYRVVLKFSDDGLGHLRTFSEFPLRQTQLPHAPVNSSGYRLPILCRHFQPPGD</sequence>
<gene>
    <name evidence="1" type="ORF">SAMN04487818_10593</name>
</gene>
<protein>
    <submittedName>
        <fullName evidence="1">Uncharacterized protein</fullName>
    </submittedName>
</protein>
<accession>A0A1H9RVN4</accession>
<proteinExistence type="predicted"/>
<evidence type="ECO:0000313" key="2">
    <source>
        <dbReference type="Proteomes" id="UP000199051"/>
    </source>
</evidence>
<dbReference type="Proteomes" id="UP000199051">
    <property type="component" value="Unassembled WGS sequence"/>
</dbReference>
<name>A0A1H9RVN4_9PSEU</name>